<organism evidence="2 3">
    <name type="scientific">Streptomyces lydicamycinicus</name>
    <dbReference type="NCBI Taxonomy" id="1546107"/>
    <lineage>
        <taxon>Bacteria</taxon>
        <taxon>Bacillati</taxon>
        <taxon>Actinomycetota</taxon>
        <taxon>Actinomycetes</taxon>
        <taxon>Kitasatosporales</taxon>
        <taxon>Streptomycetaceae</taxon>
        <taxon>Streptomyces</taxon>
    </lineage>
</organism>
<dbReference type="InterPro" id="IPR002909">
    <property type="entry name" value="IPT_dom"/>
</dbReference>
<protein>
    <submittedName>
        <fullName evidence="2">Cell surface receptor IPT/TIG domain protein</fullName>
    </submittedName>
</protein>
<dbReference type="InterPro" id="IPR014756">
    <property type="entry name" value="Ig_E-set"/>
</dbReference>
<dbReference type="OrthoDB" id="4242749at2"/>
<accession>A0A0P4R7Q2</accession>
<dbReference type="SMART" id="SM00429">
    <property type="entry name" value="IPT"/>
    <property type="match status" value="3"/>
</dbReference>
<evidence type="ECO:0000313" key="3">
    <source>
        <dbReference type="Proteomes" id="UP000048965"/>
    </source>
</evidence>
<dbReference type="SUPFAM" id="SSF81296">
    <property type="entry name" value="E set domains"/>
    <property type="match status" value="3"/>
</dbReference>
<reference evidence="3" key="1">
    <citation type="submission" date="2014-09" db="EMBL/GenBank/DDBJ databases">
        <title>Whole genome shotgun sequence of Streptomyces sp. NBRC 110027.</title>
        <authorList>
            <person name="Komaki H."/>
            <person name="Ichikawa N."/>
            <person name="Katano-Makiyama Y."/>
            <person name="Hosoyama A."/>
            <person name="Hashimoto M."/>
            <person name="Uohara A."/>
            <person name="Kitahashi Y."/>
            <person name="Ohji S."/>
            <person name="Kimura A."/>
            <person name="Yamazoe A."/>
            <person name="Igarashi Y."/>
            <person name="Fujita N."/>
        </authorList>
    </citation>
    <scope>NUCLEOTIDE SEQUENCE [LARGE SCALE GENOMIC DNA]</scope>
    <source>
        <strain evidence="3">NBRC 110027</strain>
    </source>
</reference>
<dbReference type="Pfam" id="PF01833">
    <property type="entry name" value="TIG"/>
    <property type="match status" value="3"/>
</dbReference>
<evidence type="ECO:0000259" key="1">
    <source>
        <dbReference type="SMART" id="SM00429"/>
    </source>
</evidence>
<dbReference type="GO" id="GO:0005975">
    <property type="term" value="P:carbohydrate metabolic process"/>
    <property type="evidence" value="ECO:0007669"/>
    <property type="project" value="UniProtKB-ARBA"/>
</dbReference>
<dbReference type="RefSeq" id="WP_042154915.1">
    <property type="nucleotide sequence ID" value="NZ_BBNO01000004.1"/>
</dbReference>
<dbReference type="CDD" id="cd00102">
    <property type="entry name" value="IPT"/>
    <property type="match status" value="1"/>
</dbReference>
<reference evidence="2 3" key="2">
    <citation type="journal article" date="2015" name="Stand. Genomic Sci.">
        <title>Draft genome sequence of marine-derived Streptomyces sp. TP-A0598, a producer of anti-MRSA antibiotic lydicamycins.</title>
        <authorList>
            <person name="Komaki H."/>
            <person name="Ichikawa N."/>
            <person name="Hosoyama A."/>
            <person name="Fujita N."/>
            <person name="Igarashi Y."/>
        </authorList>
    </citation>
    <scope>NUCLEOTIDE SEQUENCE [LARGE SCALE GENOMIC DNA]</scope>
    <source>
        <strain evidence="2 3">NBRC 110027</strain>
    </source>
</reference>
<dbReference type="Proteomes" id="UP000048965">
    <property type="component" value="Unassembled WGS sequence"/>
</dbReference>
<sequence length="272" mass="25410">MTTPTLQPGLPALPLAIGPVLLGVVPATGPTTGGNTVQLVGLGLGGATSVLFGGTSATIVGQDPLGLTVTVLAPAHAAGSVQVTVTNAAGTSNPASYTYVTAGAPVAAAISPNSGPTAGGTPFALIGSNLQGATVTIGGNAATVLGTDPSGSVLFGVTPAGPPSGGNVPVVVTTASGTASVPGGYTYLPLPPTVTGTVTPATGSAGGTFTIVGTNLFGASVLFGATPATGVTVNVSGTTVTGTIPPGTSGTTVQVTVQTAAGSVNAGSFTYL</sequence>
<feature type="domain" description="IPT/TIG" evidence="1">
    <location>
        <begin position="191"/>
        <end position="272"/>
    </location>
</feature>
<dbReference type="AlphaFoldDB" id="A0A0P4R7Q2"/>
<dbReference type="EMBL" id="BBNO01000004">
    <property type="protein sequence ID" value="GAO09000.1"/>
    <property type="molecule type" value="Genomic_DNA"/>
</dbReference>
<dbReference type="InterPro" id="IPR013783">
    <property type="entry name" value="Ig-like_fold"/>
</dbReference>
<name>A0A0P4R7Q2_9ACTN</name>
<feature type="domain" description="IPT/TIG" evidence="1">
    <location>
        <begin position="104"/>
        <end position="188"/>
    </location>
</feature>
<evidence type="ECO:0000313" key="2">
    <source>
        <dbReference type="EMBL" id="GAO09000.1"/>
    </source>
</evidence>
<dbReference type="Gene3D" id="2.60.40.10">
    <property type="entry name" value="Immunoglobulins"/>
    <property type="match status" value="3"/>
</dbReference>
<keyword evidence="2" id="KW-0675">Receptor</keyword>
<proteinExistence type="predicted"/>
<gene>
    <name evidence="2" type="ORF">TPA0598_04_06360</name>
</gene>
<comment type="caution">
    <text evidence="2">The sequence shown here is derived from an EMBL/GenBank/DDBJ whole genome shotgun (WGS) entry which is preliminary data.</text>
</comment>
<feature type="domain" description="IPT/TIG" evidence="1">
    <location>
        <begin position="18"/>
        <end position="100"/>
    </location>
</feature>
<keyword evidence="3" id="KW-1185">Reference proteome</keyword>